<proteinExistence type="predicted"/>
<dbReference type="GO" id="GO:0004462">
    <property type="term" value="F:lactoylglutathione lyase activity"/>
    <property type="evidence" value="ECO:0007669"/>
    <property type="project" value="InterPro"/>
</dbReference>
<keyword evidence="4" id="KW-1185">Reference proteome</keyword>
<dbReference type="EMBL" id="CP094358">
    <property type="protein sequence ID" value="UOB16430.1"/>
    <property type="molecule type" value="Genomic_DNA"/>
</dbReference>
<dbReference type="Gene3D" id="3.10.180.10">
    <property type="entry name" value="2,3-Dihydroxybiphenyl 1,2-Dioxygenase, domain 1"/>
    <property type="match status" value="1"/>
</dbReference>
<organism evidence="3 4">
    <name type="scientific">Abyssalbus ytuae</name>
    <dbReference type="NCBI Taxonomy" id="2926907"/>
    <lineage>
        <taxon>Bacteria</taxon>
        <taxon>Pseudomonadati</taxon>
        <taxon>Bacteroidota</taxon>
        <taxon>Flavobacteriia</taxon>
        <taxon>Flavobacteriales</taxon>
        <taxon>Flavobacteriaceae</taxon>
        <taxon>Abyssalbus</taxon>
    </lineage>
</organism>
<dbReference type="SUPFAM" id="SSF54593">
    <property type="entry name" value="Glyoxalase/Bleomycin resistance protein/Dihydroxybiphenyl dioxygenase"/>
    <property type="match status" value="1"/>
</dbReference>
<evidence type="ECO:0000313" key="3">
    <source>
        <dbReference type="EMBL" id="UOB16430.1"/>
    </source>
</evidence>
<dbReference type="GO" id="GO:0046872">
    <property type="term" value="F:metal ion binding"/>
    <property type="evidence" value="ECO:0007669"/>
    <property type="project" value="UniProtKB-KW"/>
</dbReference>
<evidence type="ECO:0000256" key="1">
    <source>
        <dbReference type="ARBA" id="ARBA00022723"/>
    </source>
</evidence>
<keyword evidence="1" id="KW-0479">Metal-binding</keyword>
<dbReference type="InterPro" id="IPR004360">
    <property type="entry name" value="Glyas_Fos-R_dOase_dom"/>
</dbReference>
<evidence type="ECO:0000313" key="4">
    <source>
        <dbReference type="Proteomes" id="UP000831290"/>
    </source>
</evidence>
<dbReference type="Proteomes" id="UP000831290">
    <property type="component" value="Chromosome"/>
</dbReference>
<reference evidence="3" key="1">
    <citation type="submission" date="2022-03" db="EMBL/GenBank/DDBJ databases">
        <title>Description of Abyssus ytuae gen. nov., sp. nov., a novel member of the family Flavobacteriaceae isolated from the sediment of Mariana Trench.</title>
        <authorList>
            <person name="Zhang J."/>
            <person name="Xu X."/>
        </authorList>
    </citation>
    <scope>NUCLEOTIDE SEQUENCE</scope>
    <source>
        <strain evidence="3">MT3330</strain>
    </source>
</reference>
<sequence length="157" mass="18340">MKKVILILCFIISCNYCISQPNFNFKEDHTAILVKDVNTSAKFYGEILGLKEIYNAGLGEKFRWFEFTNKVQIHLIESTDDFTPHKGIHLAINTNKLAELIEYLRQKNIPFENWQGEGNTTNTRPDEVKQIYIRDPDGYWIEINDNNLKKNILLNSQ</sequence>
<name>A0A9E6ZLF3_9FLAO</name>
<dbReference type="InterPro" id="IPR018146">
    <property type="entry name" value="Glyoxalase_1_CS"/>
</dbReference>
<dbReference type="AlphaFoldDB" id="A0A9E6ZLF3"/>
<protein>
    <submittedName>
        <fullName evidence="3">VOC family protein</fullName>
    </submittedName>
</protein>
<dbReference type="PANTHER" id="PTHR21366:SF22">
    <property type="entry name" value="VOC DOMAIN-CONTAINING PROTEIN"/>
    <property type="match status" value="1"/>
</dbReference>
<dbReference type="InterPro" id="IPR029068">
    <property type="entry name" value="Glyas_Bleomycin-R_OHBP_Dase"/>
</dbReference>
<evidence type="ECO:0000259" key="2">
    <source>
        <dbReference type="PROSITE" id="PS51819"/>
    </source>
</evidence>
<dbReference type="PROSITE" id="PS51819">
    <property type="entry name" value="VOC"/>
    <property type="match status" value="1"/>
</dbReference>
<accession>A0A9E6ZLF3</accession>
<feature type="domain" description="VOC" evidence="2">
    <location>
        <begin position="26"/>
        <end position="146"/>
    </location>
</feature>
<dbReference type="RefSeq" id="WP_255841614.1">
    <property type="nucleotide sequence ID" value="NZ_CP094358.1"/>
</dbReference>
<dbReference type="KEGG" id="fbm:MQE35_11855"/>
<dbReference type="InterPro" id="IPR050383">
    <property type="entry name" value="GlyoxalaseI/FosfomycinResist"/>
</dbReference>
<gene>
    <name evidence="3" type="ORF">MQE35_11855</name>
</gene>
<dbReference type="PROSITE" id="PS00934">
    <property type="entry name" value="GLYOXALASE_I_1"/>
    <property type="match status" value="1"/>
</dbReference>
<dbReference type="InterPro" id="IPR037523">
    <property type="entry name" value="VOC_core"/>
</dbReference>
<dbReference type="PANTHER" id="PTHR21366">
    <property type="entry name" value="GLYOXALASE FAMILY PROTEIN"/>
    <property type="match status" value="1"/>
</dbReference>
<dbReference type="Pfam" id="PF00903">
    <property type="entry name" value="Glyoxalase"/>
    <property type="match status" value="1"/>
</dbReference>